<dbReference type="InterPro" id="IPR006067">
    <property type="entry name" value="NO2/SO3_Rdtase_4Fe4S_dom"/>
</dbReference>
<keyword evidence="1" id="KW-0479">Metal-binding</keyword>
<dbReference type="GO" id="GO:0051536">
    <property type="term" value="F:iron-sulfur cluster binding"/>
    <property type="evidence" value="ECO:0007669"/>
    <property type="project" value="UniProtKB-KW"/>
</dbReference>
<dbReference type="InterPro" id="IPR017900">
    <property type="entry name" value="4Fe4S_Fe_S_CS"/>
</dbReference>
<proteinExistence type="predicted"/>
<keyword evidence="7" id="KW-1185">Reference proteome</keyword>
<accession>A0A845L7Y1</accession>
<evidence type="ECO:0000259" key="5">
    <source>
        <dbReference type="PROSITE" id="PS51379"/>
    </source>
</evidence>
<dbReference type="PROSITE" id="PS51379">
    <property type="entry name" value="4FE4S_FER_2"/>
    <property type="match status" value="2"/>
</dbReference>
<dbReference type="SUPFAM" id="SSF56014">
    <property type="entry name" value="Nitrite and sulphite reductase 4Fe-4S domain-like"/>
    <property type="match status" value="1"/>
</dbReference>
<name>A0A845L7Y1_HELGE</name>
<keyword evidence="3" id="KW-0411">Iron-sulfur</keyword>
<evidence type="ECO:0000256" key="4">
    <source>
        <dbReference type="SAM" id="MobiDB-lite"/>
    </source>
</evidence>
<dbReference type="Proteomes" id="UP000471031">
    <property type="component" value="Unassembled WGS sequence"/>
</dbReference>
<dbReference type="PROSITE" id="PS00198">
    <property type="entry name" value="4FE4S_FER_1"/>
    <property type="match status" value="1"/>
</dbReference>
<evidence type="ECO:0000313" key="7">
    <source>
        <dbReference type="Proteomes" id="UP000471031"/>
    </source>
</evidence>
<dbReference type="GO" id="GO:0016491">
    <property type="term" value="F:oxidoreductase activity"/>
    <property type="evidence" value="ECO:0007669"/>
    <property type="project" value="InterPro"/>
</dbReference>
<dbReference type="AlphaFoldDB" id="A0A845L7Y1"/>
<evidence type="ECO:0000313" key="6">
    <source>
        <dbReference type="EMBL" id="MZP42837.1"/>
    </source>
</evidence>
<gene>
    <name evidence="6" type="ORF">GTO89_07265</name>
</gene>
<organism evidence="6 7">
    <name type="scientific">Heliomicrobium gestii</name>
    <name type="common">Heliobacterium gestii</name>
    <dbReference type="NCBI Taxonomy" id="2699"/>
    <lineage>
        <taxon>Bacteria</taxon>
        <taxon>Bacillati</taxon>
        <taxon>Bacillota</taxon>
        <taxon>Clostridia</taxon>
        <taxon>Eubacteriales</taxon>
        <taxon>Heliobacteriaceae</taxon>
        <taxon>Heliomicrobium</taxon>
    </lineage>
</organism>
<dbReference type="InterPro" id="IPR045854">
    <property type="entry name" value="NO2/SO3_Rdtase_4Fe4S_sf"/>
</dbReference>
<reference evidence="6 7" key="1">
    <citation type="submission" date="2020-01" db="EMBL/GenBank/DDBJ databases">
        <title>Whole genome sequence of Heliobacterium gestii DSM 11169.</title>
        <authorList>
            <person name="Kyndt J.A."/>
            <person name="Meyer T.E."/>
        </authorList>
    </citation>
    <scope>NUCLEOTIDE SEQUENCE [LARGE SCALE GENOMIC DNA]</scope>
    <source>
        <strain evidence="6 7">DSM 11169</strain>
    </source>
</reference>
<feature type="domain" description="4Fe-4S ferredoxin-type" evidence="5">
    <location>
        <begin position="117"/>
        <end position="148"/>
    </location>
</feature>
<feature type="region of interest" description="Disordered" evidence="4">
    <location>
        <begin position="1"/>
        <end position="40"/>
    </location>
</feature>
<dbReference type="Gene3D" id="3.30.70.20">
    <property type="match status" value="1"/>
</dbReference>
<dbReference type="SUPFAM" id="SSF54862">
    <property type="entry name" value="4Fe-4S ferredoxins"/>
    <property type="match status" value="1"/>
</dbReference>
<dbReference type="OrthoDB" id="9800558at2"/>
<comment type="caution">
    <text evidence="6">The sequence shown here is derived from an EMBL/GenBank/DDBJ whole genome shotgun (WGS) entry which is preliminary data.</text>
</comment>
<dbReference type="GO" id="GO:0046872">
    <property type="term" value="F:metal ion binding"/>
    <property type="evidence" value="ECO:0007669"/>
    <property type="project" value="UniProtKB-KW"/>
</dbReference>
<dbReference type="Gene3D" id="3.30.413.10">
    <property type="entry name" value="Sulfite Reductase Hemoprotein, domain 1"/>
    <property type="match status" value="1"/>
</dbReference>
<evidence type="ECO:0000256" key="3">
    <source>
        <dbReference type="ARBA" id="ARBA00023014"/>
    </source>
</evidence>
<dbReference type="Pfam" id="PF01077">
    <property type="entry name" value="NIR_SIR"/>
    <property type="match status" value="1"/>
</dbReference>
<dbReference type="InterPro" id="IPR017896">
    <property type="entry name" value="4Fe4S_Fe-S-bd"/>
</dbReference>
<evidence type="ECO:0000256" key="1">
    <source>
        <dbReference type="ARBA" id="ARBA00022723"/>
    </source>
</evidence>
<dbReference type="GO" id="GO:0020037">
    <property type="term" value="F:heme binding"/>
    <property type="evidence" value="ECO:0007669"/>
    <property type="project" value="InterPro"/>
</dbReference>
<sequence length="257" mass="26914">MSERPGGSPHHPYIPKVQHSQNTTSAPLGPGANAPHGSGHSPYDVATCRGGHPCPGGSGCPHLITNPGDLAQRITALLRRQLASRPASSPHNILRVALAGCPNSCSQPQIRDFGLQARAPVDITEAPCLFCGACVDACPERFVELTAAGPHISAGCLACGRCVRACPSGTLRSGAPGWTLLVGGKLGRTPQLAEPIGHGLDDDAVIERITAILTAYLRQEAQGEPIRQGERLRTWLDRTKWEVSPLGSQPGSGKMAD</sequence>
<dbReference type="RefSeq" id="WP_161261411.1">
    <property type="nucleotide sequence ID" value="NZ_JAFBDC010000004.1"/>
</dbReference>
<protein>
    <recommendedName>
        <fullName evidence="5">4Fe-4S ferredoxin-type domain-containing protein</fullName>
    </recommendedName>
</protein>
<dbReference type="EMBL" id="WXEX01000005">
    <property type="protein sequence ID" value="MZP42837.1"/>
    <property type="molecule type" value="Genomic_DNA"/>
</dbReference>
<evidence type="ECO:0000256" key="2">
    <source>
        <dbReference type="ARBA" id="ARBA00023004"/>
    </source>
</evidence>
<keyword evidence="2" id="KW-0408">Iron</keyword>
<feature type="domain" description="4Fe-4S ferredoxin-type" evidence="5">
    <location>
        <begin position="156"/>
        <end position="176"/>
    </location>
</feature>